<name>A0A5J4TG49_9EUKA</name>
<proteinExistence type="predicted"/>
<dbReference type="EMBL" id="SNRW01031322">
    <property type="protein sequence ID" value="KAA6357496.1"/>
    <property type="molecule type" value="Genomic_DNA"/>
</dbReference>
<dbReference type="PANTHER" id="PTHR43394">
    <property type="entry name" value="ATP-DEPENDENT PERMEASE MDL1, MITOCHONDRIAL"/>
    <property type="match status" value="1"/>
</dbReference>
<organism evidence="1 2">
    <name type="scientific">Streblomastix strix</name>
    <dbReference type="NCBI Taxonomy" id="222440"/>
    <lineage>
        <taxon>Eukaryota</taxon>
        <taxon>Metamonada</taxon>
        <taxon>Preaxostyla</taxon>
        <taxon>Oxymonadida</taxon>
        <taxon>Streblomastigidae</taxon>
        <taxon>Streblomastix</taxon>
    </lineage>
</organism>
<protein>
    <recommendedName>
        <fullName evidence="3">ABC transporter domain-containing protein</fullName>
    </recommendedName>
</protein>
<evidence type="ECO:0000313" key="2">
    <source>
        <dbReference type="Proteomes" id="UP000324800"/>
    </source>
</evidence>
<dbReference type="Gene3D" id="3.40.50.300">
    <property type="entry name" value="P-loop containing nucleotide triphosphate hydrolases"/>
    <property type="match status" value="1"/>
</dbReference>
<accession>A0A5J4TG49</accession>
<dbReference type="InterPro" id="IPR039421">
    <property type="entry name" value="Type_1_exporter"/>
</dbReference>
<reference evidence="1 2" key="1">
    <citation type="submission" date="2019-03" db="EMBL/GenBank/DDBJ databases">
        <title>Single cell metagenomics reveals metabolic interactions within the superorganism composed of flagellate Streblomastix strix and complex community of Bacteroidetes bacteria on its surface.</title>
        <authorList>
            <person name="Treitli S.C."/>
            <person name="Kolisko M."/>
            <person name="Husnik F."/>
            <person name="Keeling P."/>
            <person name="Hampl V."/>
        </authorList>
    </citation>
    <scope>NUCLEOTIDE SEQUENCE [LARGE SCALE GENOMIC DNA]</scope>
    <source>
        <strain evidence="1">ST1C</strain>
    </source>
</reference>
<dbReference type="GO" id="GO:0015421">
    <property type="term" value="F:ABC-type oligopeptide transporter activity"/>
    <property type="evidence" value="ECO:0007669"/>
    <property type="project" value="TreeGrafter"/>
</dbReference>
<dbReference type="AlphaFoldDB" id="A0A5J4TG49"/>
<dbReference type="Proteomes" id="UP000324800">
    <property type="component" value="Unassembled WGS sequence"/>
</dbReference>
<sequence>TSCIDAETDRKIQRTISQQFREKTVITIAHRLETMRECDKVVVIDEGRIIEVGTPEQLQANPNSAFSRLLKSSN</sequence>
<dbReference type="PANTHER" id="PTHR43394:SF1">
    <property type="entry name" value="ATP-BINDING CASSETTE SUB-FAMILY B MEMBER 10, MITOCHONDRIAL"/>
    <property type="match status" value="1"/>
</dbReference>
<evidence type="ECO:0008006" key="3">
    <source>
        <dbReference type="Google" id="ProtNLM"/>
    </source>
</evidence>
<dbReference type="InterPro" id="IPR027417">
    <property type="entry name" value="P-loop_NTPase"/>
</dbReference>
<feature type="non-terminal residue" evidence="1">
    <location>
        <position position="1"/>
    </location>
</feature>
<dbReference type="SUPFAM" id="SSF52540">
    <property type="entry name" value="P-loop containing nucleoside triphosphate hydrolases"/>
    <property type="match status" value="1"/>
</dbReference>
<gene>
    <name evidence="1" type="ORF">EZS28_046977</name>
</gene>
<evidence type="ECO:0000313" key="1">
    <source>
        <dbReference type="EMBL" id="KAA6357496.1"/>
    </source>
</evidence>
<dbReference type="OrthoDB" id="6500128at2759"/>
<comment type="caution">
    <text evidence="1">The sequence shown here is derived from an EMBL/GenBank/DDBJ whole genome shotgun (WGS) entry which is preliminary data.</text>
</comment>